<dbReference type="PANTHER" id="PTHR43133">
    <property type="entry name" value="RNA POLYMERASE ECF-TYPE SIGMA FACTO"/>
    <property type="match status" value="1"/>
</dbReference>
<keyword evidence="3" id="KW-0731">Sigma factor</keyword>
<reference evidence="7 8" key="1">
    <citation type="submission" date="2023-07" db="EMBL/GenBank/DDBJ databases">
        <title>Sequencing the genomes of 1000 actinobacteria strains.</title>
        <authorList>
            <person name="Klenk H.-P."/>
        </authorList>
    </citation>
    <scope>NUCLEOTIDE SEQUENCE [LARGE SCALE GENOMIC DNA]</scope>
    <source>
        <strain evidence="7 8">DSM 19426</strain>
    </source>
</reference>
<keyword evidence="8" id="KW-1185">Reference proteome</keyword>
<gene>
    <name evidence="7" type="ORF">J2S63_001273</name>
</gene>
<evidence type="ECO:0000256" key="3">
    <source>
        <dbReference type="ARBA" id="ARBA00023082"/>
    </source>
</evidence>
<dbReference type="Proteomes" id="UP001183648">
    <property type="component" value="Unassembled WGS sequence"/>
</dbReference>
<evidence type="ECO:0000313" key="8">
    <source>
        <dbReference type="Proteomes" id="UP001183648"/>
    </source>
</evidence>
<dbReference type="Gene3D" id="1.10.10.10">
    <property type="entry name" value="Winged helix-like DNA-binding domain superfamily/Winged helix DNA-binding domain"/>
    <property type="match status" value="1"/>
</dbReference>
<keyword evidence="4" id="KW-0804">Transcription</keyword>
<dbReference type="RefSeq" id="WP_310300097.1">
    <property type="nucleotide sequence ID" value="NZ_BAAAPS010000001.1"/>
</dbReference>
<evidence type="ECO:0000313" key="7">
    <source>
        <dbReference type="EMBL" id="MDR7361720.1"/>
    </source>
</evidence>
<evidence type="ECO:0000256" key="1">
    <source>
        <dbReference type="ARBA" id="ARBA00010641"/>
    </source>
</evidence>
<comment type="caution">
    <text evidence="7">The sequence shown here is derived from an EMBL/GenBank/DDBJ whole genome shotgun (WGS) entry which is preliminary data.</text>
</comment>
<dbReference type="InterPro" id="IPR007627">
    <property type="entry name" value="RNA_pol_sigma70_r2"/>
</dbReference>
<keyword evidence="2" id="KW-0805">Transcription regulation</keyword>
<dbReference type="EMBL" id="JAVDYG010000001">
    <property type="protein sequence ID" value="MDR7361720.1"/>
    <property type="molecule type" value="Genomic_DNA"/>
</dbReference>
<dbReference type="SUPFAM" id="SSF88659">
    <property type="entry name" value="Sigma3 and sigma4 domains of RNA polymerase sigma factors"/>
    <property type="match status" value="1"/>
</dbReference>
<dbReference type="SUPFAM" id="SSF88946">
    <property type="entry name" value="Sigma2 domain of RNA polymerase sigma factors"/>
    <property type="match status" value="1"/>
</dbReference>
<evidence type="ECO:0000259" key="6">
    <source>
        <dbReference type="Pfam" id="PF08281"/>
    </source>
</evidence>
<sequence length="268" mass="29438">MEKRRYDLAEGMDALRRAVAEVLRADLAGLAPRLAPAGAPPLAALPASRRSPWLLAEAAALHEVAPDPAGGPGDSQHAVSSVEDEAEASRLIALVELARGGDTEAFGLLYDHYHPQVYRFLYYRVGSQALAEDLTSDTFFRALRSMSSFRWQGKDFGAWLMTIARNLTTDHYKSGRNRLEMTTEDMSPHDSVTDGPETAVLASLTNEALMEALRQLPSEQQECLVMRFLQGMSIAETAQVMGRSDGAIKQLQLRAVRNLAKLMPEGLR</sequence>
<dbReference type="Pfam" id="PF04542">
    <property type="entry name" value="Sigma70_r2"/>
    <property type="match status" value="1"/>
</dbReference>
<dbReference type="CDD" id="cd06171">
    <property type="entry name" value="Sigma70_r4"/>
    <property type="match status" value="1"/>
</dbReference>
<dbReference type="InterPro" id="IPR039425">
    <property type="entry name" value="RNA_pol_sigma-70-like"/>
</dbReference>
<dbReference type="InterPro" id="IPR013249">
    <property type="entry name" value="RNA_pol_sigma70_r4_t2"/>
</dbReference>
<dbReference type="InterPro" id="IPR013324">
    <property type="entry name" value="RNA_pol_sigma_r3/r4-like"/>
</dbReference>
<protein>
    <submittedName>
        <fullName evidence="7">RNA polymerase sigma-70 factor (ECF subfamily)</fullName>
    </submittedName>
</protein>
<dbReference type="PANTHER" id="PTHR43133:SF57">
    <property type="entry name" value="RNA POLYMERASE SIGMA-70 FACTOR"/>
    <property type="match status" value="1"/>
</dbReference>
<organism evidence="7 8">
    <name type="scientific">Nocardioides marmoribigeumensis</name>
    <dbReference type="NCBI Taxonomy" id="433649"/>
    <lineage>
        <taxon>Bacteria</taxon>
        <taxon>Bacillati</taxon>
        <taxon>Actinomycetota</taxon>
        <taxon>Actinomycetes</taxon>
        <taxon>Propionibacteriales</taxon>
        <taxon>Nocardioidaceae</taxon>
        <taxon>Nocardioides</taxon>
    </lineage>
</organism>
<dbReference type="InterPro" id="IPR014284">
    <property type="entry name" value="RNA_pol_sigma-70_dom"/>
</dbReference>
<evidence type="ECO:0000259" key="5">
    <source>
        <dbReference type="Pfam" id="PF04542"/>
    </source>
</evidence>
<proteinExistence type="inferred from homology"/>
<dbReference type="InterPro" id="IPR013325">
    <property type="entry name" value="RNA_pol_sigma_r2"/>
</dbReference>
<evidence type="ECO:0000256" key="4">
    <source>
        <dbReference type="ARBA" id="ARBA00023163"/>
    </source>
</evidence>
<dbReference type="InterPro" id="IPR036388">
    <property type="entry name" value="WH-like_DNA-bd_sf"/>
</dbReference>
<dbReference type="Pfam" id="PF08281">
    <property type="entry name" value="Sigma70_r4_2"/>
    <property type="match status" value="1"/>
</dbReference>
<feature type="domain" description="RNA polymerase sigma-70 region 2" evidence="5">
    <location>
        <begin position="109"/>
        <end position="176"/>
    </location>
</feature>
<dbReference type="Gene3D" id="1.10.1740.10">
    <property type="match status" value="1"/>
</dbReference>
<evidence type="ECO:0000256" key="2">
    <source>
        <dbReference type="ARBA" id="ARBA00023015"/>
    </source>
</evidence>
<accession>A0ABU2BSW0</accession>
<feature type="domain" description="RNA polymerase sigma factor 70 region 4 type 2" evidence="6">
    <location>
        <begin position="207"/>
        <end position="258"/>
    </location>
</feature>
<comment type="similarity">
    <text evidence="1">Belongs to the sigma-70 factor family. ECF subfamily.</text>
</comment>
<name>A0ABU2BSW0_9ACTN</name>
<dbReference type="NCBIfam" id="TIGR02937">
    <property type="entry name" value="sigma70-ECF"/>
    <property type="match status" value="1"/>
</dbReference>